<protein>
    <recommendedName>
        <fullName evidence="3">DNA2/NAM7 helicase helicase domain-containing protein</fullName>
    </recommendedName>
</protein>
<dbReference type="GO" id="GO:0004386">
    <property type="term" value="F:helicase activity"/>
    <property type="evidence" value="ECO:0007669"/>
    <property type="project" value="InterPro"/>
</dbReference>
<dbReference type="Pfam" id="PF13086">
    <property type="entry name" value="AAA_11"/>
    <property type="match status" value="1"/>
</dbReference>
<dbReference type="Proteomes" id="UP000019373">
    <property type="component" value="Unassembled WGS sequence"/>
</dbReference>
<dbReference type="AlphaFoldDB" id="U1G005"/>
<reference evidence="5" key="1">
    <citation type="journal article" date="2014" name="BMC Genomics">
        <title>Genome characteristics reveal the impact of lichenization on lichen-forming fungus Endocarpon pusillum Hedwig (Verrucariales, Ascomycota).</title>
        <authorList>
            <person name="Wang Y.-Y."/>
            <person name="Liu B."/>
            <person name="Zhang X.-Y."/>
            <person name="Zhou Q.-M."/>
            <person name="Zhang T."/>
            <person name="Li H."/>
            <person name="Yu Y.-F."/>
            <person name="Zhang X.-L."/>
            <person name="Hao X.-Y."/>
            <person name="Wang M."/>
            <person name="Wang L."/>
            <person name="Wei J.-C."/>
        </authorList>
    </citation>
    <scope>NUCLEOTIDE SEQUENCE [LARGE SCALE GENOMIC DNA]</scope>
    <source>
        <strain evidence="5">Z07020 / HMAS-L-300199</strain>
    </source>
</reference>
<feature type="region of interest" description="Disordered" evidence="2">
    <location>
        <begin position="1"/>
        <end position="24"/>
    </location>
</feature>
<gene>
    <name evidence="4" type="ORF">EPUS_08594</name>
</gene>
<dbReference type="InterPro" id="IPR027417">
    <property type="entry name" value="P-loop_NTPase"/>
</dbReference>
<dbReference type="Gene3D" id="3.40.50.300">
    <property type="entry name" value="P-loop containing nucleotide triphosphate hydrolases"/>
    <property type="match status" value="1"/>
</dbReference>
<dbReference type="eggNOG" id="KOG1801">
    <property type="taxonomic scope" value="Eukaryota"/>
</dbReference>
<keyword evidence="5" id="KW-1185">Reference proteome</keyword>
<accession>U1G005</accession>
<feature type="compositionally biased region" description="Basic and acidic residues" evidence="2">
    <location>
        <begin position="1"/>
        <end position="10"/>
    </location>
</feature>
<proteinExistence type="predicted"/>
<evidence type="ECO:0000259" key="3">
    <source>
        <dbReference type="Pfam" id="PF13086"/>
    </source>
</evidence>
<dbReference type="PANTHER" id="PTHR10887:SF495">
    <property type="entry name" value="HELICASE SENATAXIN ISOFORM X1-RELATED"/>
    <property type="match status" value="1"/>
</dbReference>
<organism evidence="4 5">
    <name type="scientific">Endocarpon pusillum (strain Z07020 / HMAS-L-300199)</name>
    <name type="common">Lichen-forming fungus</name>
    <dbReference type="NCBI Taxonomy" id="1263415"/>
    <lineage>
        <taxon>Eukaryota</taxon>
        <taxon>Fungi</taxon>
        <taxon>Dikarya</taxon>
        <taxon>Ascomycota</taxon>
        <taxon>Pezizomycotina</taxon>
        <taxon>Eurotiomycetes</taxon>
        <taxon>Chaetothyriomycetidae</taxon>
        <taxon>Verrucariales</taxon>
        <taxon>Verrucariaceae</taxon>
        <taxon>Endocarpon</taxon>
    </lineage>
</organism>
<dbReference type="RefSeq" id="XP_007803826.1">
    <property type="nucleotide sequence ID" value="XM_007805635.1"/>
</dbReference>
<sequence>MEPLPDREPTPEVEMTEPEQPVDAPVGLATLRQPMKNKKNVDIGTLRQNGDSPDSWRFTFILNFGRYGKPAFMLRCRRNKVATQKLDESKSDSYLEVTFEWQPGVSFLNKNGEKLYQLDNLARNVLSKENVPLLAKLGWYYPRAGSEIEKLSDSDKAGCVNINFQSRTPRIETDVIKTQAIANTTEAEKEFIGDLYSEDVVDMSVTFLLPLGSQYSDRGIDGSRERSLYFLNIEYPNFQDAFENRLATFISILRLFHPGEKVEHKREALEAELQETGAIARWPPGDAFYHYRKQIFFTSTGEFLTHVLGSVVRDQQWVEGEYMAYSAQDINFAVVRSYQAQVPGDVQLTEEDKARRQGFFLYGYLPKDKKLHLPALDSQWNIEFKKTVVGKQIHQERHLRWTGYVKPITDDERQVTGAQFVMVATRPLGGQRIRWAPSIHELAPGNYHPGRMTQIIDRVGQDRILKACKEFCDPLRTDLENFRIPLIFTKEIKAFHHVNLIAGGDPKNDDQNRTFFDWVFNPIQGRLNKDQKQIFERDLRQVWNGTKFVKGGPGCIKTSTMAWVVLLLSLIDHKVMIVAEDNGSVNQFMKTLESVRVELGSAAIQSKSQESKALIDQLSGHIHFRFEPPVQEKDALLDNDFGKGNMHRTGRPDDPDAWKNTADAMSLVMASLAHREALAQMNAEIAKRAELEGELSRHQGDLKRLQSEYARRAVRSDKLNKFPARQFIVYLIEVLRDAKRQDQLAPSDERFSLIDTYDKAQEALLRGQGNPRKLASALSIATDALYAWVARSSHVLGTTHGSCVNVLVKGNFRPTVVVHEEGSRVKVPTALCAMSFENVKAHIFMGDLHQLPPFQSSKTMNEFSEMGELSILQLYEDK</sequence>
<feature type="coiled-coil region" evidence="1">
    <location>
        <begin position="674"/>
        <end position="708"/>
    </location>
</feature>
<name>U1G005_ENDPU</name>
<dbReference type="PANTHER" id="PTHR10887">
    <property type="entry name" value="DNA2/NAM7 HELICASE FAMILY"/>
    <property type="match status" value="1"/>
</dbReference>
<evidence type="ECO:0000256" key="2">
    <source>
        <dbReference type="SAM" id="MobiDB-lite"/>
    </source>
</evidence>
<dbReference type="GeneID" id="19243442"/>
<dbReference type="InterPro" id="IPR045055">
    <property type="entry name" value="DNA2/NAM7-like"/>
</dbReference>
<dbReference type="InterPro" id="IPR041677">
    <property type="entry name" value="DNA2/NAM7_AAA_11"/>
</dbReference>
<evidence type="ECO:0000313" key="5">
    <source>
        <dbReference type="Proteomes" id="UP000019373"/>
    </source>
</evidence>
<dbReference type="EMBL" id="KE721310">
    <property type="protein sequence ID" value="ERF70532.1"/>
    <property type="molecule type" value="Genomic_DNA"/>
</dbReference>
<evidence type="ECO:0000256" key="1">
    <source>
        <dbReference type="SAM" id="Coils"/>
    </source>
</evidence>
<dbReference type="HOGENOM" id="CLU_327610_0_0_1"/>
<keyword evidence="1" id="KW-0175">Coiled coil</keyword>
<evidence type="ECO:0000313" key="4">
    <source>
        <dbReference type="EMBL" id="ERF70532.1"/>
    </source>
</evidence>
<feature type="domain" description="DNA2/NAM7 helicase helicase" evidence="3">
    <location>
        <begin position="527"/>
        <end position="857"/>
    </location>
</feature>